<organism evidence="1 2">
    <name type="scientific">Rhizopogon vinicolor AM-OR11-026</name>
    <dbReference type="NCBI Taxonomy" id="1314800"/>
    <lineage>
        <taxon>Eukaryota</taxon>
        <taxon>Fungi</taxon>
        <taxon>Dikarya</taxon>
        <taxon>Basidiomycota</taxon>
        <taxon>Agaricomycotina</taxon>
        <taxon>Agaricomycetes</taxon>
        <taxon>Agaricomycetidae</taxon>
        <taxon>Boletales</taxon>
        <taxon>Suillineae</taxon>
        <taxon>Rhizopogonaceae</taxon>
        <taxon>Rhizopogon</taxon>
    </lineage>
</organism>
<dbReference type="Proteomes" id="UP000092154">
    <property type="component" value="Unassembled WGS sequence"/>
</dbReference>
<evidence type="ECO:0000313" key="1">
    <source>
        <dbReference type="EMBL" id="OAX30513.1"/>
    </source>
</evidence>
<evidence type="ECO:0000313" key="2">
    <source>
        <dbReference type="Proteomes" id="UP000092154"/>
    </source>
</evidence>
<reference evidence="1 2" key="1">
    <citation type="submission" date="2016-06" db="EMBL/GenBank/DDBJ databases">
        <title>Comparative genomics of the ectomycorrhizal sister species Rhizopogon vinicolor and Rhizopogon vesiculosus (Basidiomycota: Boletales) reveals a divergence of the mating type B locus.</title>
        <authorList>
            <consortium name="DOE Joint Genome Institute"/>
            <person name="Mujic A.B."/>
            <person name="Kuo A."/>
            <person name="Tritt A."/>
            <person name="Lipzen A."/>
            <person name="Chen C."/>
            <person name="Johnson J."/>
            <person name="Sharma A."/>
            <person name="Barry K."/>
            <person name="Grigoriev I.V."/>
            <person name="Spatafora J.W."/>
        </authorList>
    </citation>
    <scope>NUCLEOTIDE SEQUENCE [LARGE SCALE GENOMIC DNA]</scope>
    <source>
        <strain evidence="1 2">AM-OR11-026</strain>
    </source>
</reference>
<gene>
    <name evidence="1" type="ORF">K503DRAFT_778149</name>
</gene>
<dbReference type="InParanoid" id="A0A1B7MD35"/>
<protein>
    <submittedName>
        <fullName evidence="1">Uncharacterized protein</fullName>
    </submittedName>
</protein>
<dbReference type="EMBL" id="KV450351">
    <property type="protein sequence ID" value="OAX30513.1"/>
    <property type="molecule type" value="Genomic_DNA"/>
</dbReference>
<keyword evidence="2" id="KW-1185">Reference proteome</keyword>
<proteinExistence type="predicted"/>
<sequence>MFVLLADPTFKLQASPRLHPTCSLLSTQSTQHVLLALSTTLMPPGLSLLFPPHGTPPPSSGLNLSMTLPTKLGNISSSCKK</sequence>
<dbReference type="AlphaFoldDB" id="A0A1B7MD35"/>
<name>A0A1B7MD35_9AGAM</name>
<accession>A0A1B7MD35</accession>